<dbReference type="EMBL" id="CP009056">
    <property type="protein sequence ID" value="AJA45424.1"/>
    <property type="molecule type" value="Genomic_DNA"/>
</dbReference>
<evidence type="ECO:0000313" key="1">
    <source>
        <dbReference type="EMBL" id="AJA45424.1"/>
    </source>
</evidence>
<dbReference type="Proteomes" id="UP000030901">
    <property type="component" value="Chromosome"/>
</dbReference>
<keyword evidence="2" id="KW-1185">Reference proteome</keyword>
<dbReference type="KEGG" id="fpp:FPB0191_01608"/>
<evidence type="ECO:0008006" key="3">
    <source>
        <dbReference type="Google" id="ProtNLM"/>
    </source>
</evidence>
<dbReference type="STRING" id="1267021.FPB0191_01608"/>
<organism evidence="1 2">
    <name type="scientific">Frischella perrara</name>
    <dbReference type="NCBI Taxonomy" id="1267021"/>
    <lineage>
        <taxon>Bacteria</taxon>
        <taxon>Pseudomonadati</taxon>
        <taxon>Pseudomonadota</taxon>
        <taxon>Gammaproteobacteria</taxon>
        <taxon>Orbales</taxon>
        <taxon>Orbaceae</taxon>
        <taxon>Frischella</taxon>
    </lineage>
</organism>
<accession>A0A0A7S1Q7</accession>
<gene>
    <name evidence="1" type="ORF">FPB0191_01608</name>
</gene>
<evidence type="ECO:0000313" key="2">
    <source>
        <dbReference type="Proteomes" id="UP000030901"/>
    </source>
</evidence>
<dbReference type="HOGENOM" id="CLU_2537660_0_0_6"/>
<reference evidence="1 2" key="1">
    <citation type="journal article" date="2014" name="Appl. Environ. Microbiol.">
        <title>Gut symbionts from distinct hosts exhibit genotoxic activity via divergent colibactin biosynthetic pathways.</title>
        <authorList>
            <person name="Engel P."/>
            <person name="Vizcaino M.I."/>
            <person name="Crawford J.M."/>
        </authorList>
    </citation>
    <scope>NUCLEOTIDE SEQUENCE [LARGE SCALE GENOMIC DNA]</scope>
    <source>
        <strain evidence="1 2">PEB0191</strain>
    </source>
</reference>
<dbReference type="OrthoDB" id="6993804at2"/>
<dbReference type="RefSeq" id="WP_039105198.1">
    <property type="nucleotide sequence ID" value="NZ_CP009056.1"/>
</dbReference>
<dbReference type="AlphaFoldDB" id="A0A0A7S1Q7"/>
<dbReference type="PROSITE" id="PS51257">
    <property type="entry name" value="PROKAR_LIPOPROTEIN"/>
    <property type="match status" value="1"/>
</dbReference>
<sequence>MLKLLISTLCLTLLISGCQSPIKSKPIDPNLPKMPYSRWHISGRYPHYFYAKAFSTMIKTQSNKYKIIDINTMNNQNYKTPGQ</sequence>
<proteinExistence type="predicted"/>
<name>A0A0A7S1Q7_FRIPE</name>
<protein>
    <recommendedName>
        <fullName evidence="3">Lipoprotein</fullName>
    </recommendedName>
</protein>